<name>A0AAD1Y438_EUPCR</name>
<proteinExistence type="predicted"/>
<reference evidence="1" key="1">
    <citation type="submission" date="2023-07" db="EMBL/GenBank/DDBJ databases">
        <authorList>
            <consortium name="AG Swart"/>
            <person name="Singh M."/>
            <person name="Singh A."/>
            <person name="Seah K."/>
            <person name="Emmerich C."/>
        </authorList>
    </citation>
    <scope>NUCLEOTIDE SEQUENCE</scope>
    <source>
        <strain evidence="1">DP1</strain>
    </source>
</reference>
<dbReference type="EMBL" id="CAMPGE010026599">
    <property type="protein sequence ID" value="CAI2384279.1"/>
    <property type="molecule type" value="Genomic_DNA"/>
</dbReference>
<accession>A0AAD1Y438</accession>
<comment type="caution">
    <text evidence="1">The sequence shown here is derived from an EMBL/GenBank/DDBJ whole genome shotgun (WGS) entry which is preliminary data.</text>
</comment>
<dbReference type="AlphaFoldDB" id="A0AAD1Y438"/>
<evidence type="ECO:0000313" key="2">
    <source>
        <dbReference type="Proteomes" id="UP001295684"/>
    </source>
</evidence>
<sequence>MRHAHCTCSKCPRSSDTQRRIGMNKMYTLFSYNTTLNDTSSDFCAYSEDLIKTCTIRQYRNIYEH</sequence>
<evidence type="ECO:0000313" key="1">
    <source>
        <dbReference type="EMBL" id="CAI2384279.1"/>
    </source>
</evidence>
<protein>
    <submittedName>
        <fullName evidence="1">Uncharacterized protein</fullName>
    </submittedName>
</protein>
<dbReference type="Proteomes" id="UP001295684">
    <property type="component" value="Unassembled WGS sequence"/>
</dbReference>
<organism evidence="1 2">
    <name type="scientific">Euplotes crassus</name>
    <dbReference type="NCBI Taxonomy" id="5936"/>
    <lineage>
        <taxon>Eukaryota</taxon>
        <taxon>Sar</taxon>
        <taxon>Alveolata</taxon>
        <taxon>Ciliophora</taxon>
        <taxon>Intramacronucleata</taxon>
        <taxon>Spirotrichea</taxon>
        <taxon>Hypotrichia</taxon>
        <taxon>Euplotida</taxon>
        <taxon>Euplotidae</taxon>
        <taxon>Moneuplotes</taxon>
    </lineage>
</organism>
<gene>
    <name evidence="1" type="ORF">ECRASSUSDP1_LOCUS25803</name>
</gene>
<keyword evidence="2" id="KW-1185">Reference proteome</keyword>